<dbReference type="PANTHER" id="PTHR24321">
    <property type="entry name" value="DEHYDROGENASES, SHORT CHAIN"/>
    <property type="match status" value="1"/>
</dbReference>
<keyword evidence="3" id="KW-0520">NAD</keyword>
<protein>
    <submittedName>
        <fullName evidence="5">SDR family oxidoreductase</fullName>
    </submittedName>
</protein>
<dbReference type="AlphaFoldDB" id="A0A4Y6PV92"/>
<dbReference type="GO" id="GO:0016491">
    <property type="term" value="F:oxidoreductase activity"/>
    <property type="evidence" value="ECO:0007669"/>
    <property type="project" value="UniProtKB-KW"/>
</dbReference>
<dbReference type="CDD" id="cd05233">
    <property type="entry name" value="SDR_c"/>
    <property type="match status" value="1"/>
</dbReference>
<keyword evidence="2" id="KW-0560">Oxidoreductase</keyword>
<dbReference type="RefSeq" id="WP_141198714.1">
    <property type="nucleotide sequence ID" value="NZ_CP041186.1"/>
</dbReference>
<dbReference type="Pfam" id="PF13561">
    <property type="entry name" value="adh_short_C2"/>
    <property type="match status" value="1"/>
</dbReference>
<dbReference type="Gene3D" id="3.40.50.720">
    <property type="entry name" value="NAD(P)-binding Rossmann-like Domain"/>
    <property type="match status" value="1"/>
</dbReference>
<dbReference type="PRINTS" id="PR00080">
    <property type="entry name" value="SDRFAMILY"/>
</dbReference>
<accession>A0A4Y6PV92</accession>
<dbReference type="OrthoDB" id="9804774at2"/>
<dbReference type="InterPro" id="IPR057326">
    <property type="entry name" value="KR_dom"/>
</dbReference>
<evidence type="ECO:0000256" key="2">
    <source>
        <dbReference type="ARBA" id="ARBA00023002"/>
    </source>
</evidence>
<dbReference type="Proteomes" id="UP000315995">
    <property type="component" value="Chromosome"/>
</dbReference>
<accession>A0A5B8Y6X3</accession>
<dbReference type="InterPro" id="IPR036291">
    <property type="entry name" value="NAD(P)-bd_dom_sf"/>
</dbReference>
<gene>
    <name evidence="5" type="ORF">FIV42_16300</name>
</gene>
<dbReference type="PRINTS" id="PR00081">
    <property type="entry name" value="GDHRDH"/>
</dbReference>
<evidence type="ECO:0000313" key="6">
    <source>
        <dbReference type="Proteomes" id="UP000315995"/>
    </source>
</evidence>
<proteinExistence type="inferred from homology"/>
<dbReference type="InterPro" id="IPR020904">
    <property type="entry name" value="Sc_DH/Rdtase_CS"/>
</dbReference>
<evidence type="ECO:0000256" key="1">
    <source>
        <dbReference type="ARBA" id="ARBA00006484"/>
    </source>
</evidence>
<reference evidence="5 6" key="1">
    <citation type="submission" date="2019-06" db="EMBL/GenBank/DDBJ databases">
        <title>Persicimonas caeni gen. nov., sp. nov., a predatory bacterium isolated from solar saltern.</title>
        <authorList>
            <person name="Wang S."/>
        </authorList>
    </citation>
    <scope>NUCLEOTIDE SEQUENCE [LARGE SCALE GENOMIC DNA]</scope>
    <source>
        <strain evidence="5 6">YN101</strain>
    </source>
</reference>
<comment type="similarity">
    <text evidence="1">Belongs to the short-chain dehydrogenases/reductases (SDR) family.</text>
</comment>
<dbReference type="EMBL" id="CP041186">
    <property type="protein sequence ID" value="QDG52242.1"/>
    <property type="molecule type" value="Genomic_DNA"/>
</dbReference>
<dbReference type="FunFam" id="3.40.50.720:FF:000084">
    <property type="entry name" value="Short-chain dehydrogenase reductase"/>
    <property type="match status" value="1"/>
</dbReference>
<sequence length="251" mass="26573">MTPERILITGAARGIGYAIAKHFAEQGAELFLVDVRDDLEEAAGELAAHRMQADLSDEDARVAVVEAVAEQLGGIDLLVNNAASFRAGSVAEMALEDWRQVLEVNLTAPMHLIQLAAEQMPDGASVVNVASVQGIQAEQHNAAYASSKAGLINLTRAAALDLAPRKIRVNAVAPGAIATETLLDALEEADDPEQTRRDWEDLHALRRMGEPEEVATVVAFLASKAASFVTGVTLPVDGGLLASYMMAGRPV</sequence>
<evidence type="ECO:0000259" key="4">
    <source>
        <dbReference type="SMART" id="SM00822"/>
    </source>
</evidence>
<dbReference type="InterPro" id="IPR002347">
    <property type="entry name" value="SDR_fam"/>
</dbReference>
<organism evidence="5 6">
    <name type="scientific">Persicimonas caeni</name>
    <dbReference type="NCBI Taxonomy" id="2292766"/>
    <lineage>
        <taxon>Bacteria</taxon>
        <taxon>Deltaproteobacteria</taxon>
        <taxon>Bradymonadales</taxon>
        <taxon>Bradymonadaceae</taxon>
        <taxon>Persicimonas</taxon>
    </lineage>
</organism>
<feature type="domain" description="Ketoreductase" evidence="4">
    <location>
        <begin position="4"/>
        <end position="166"/>
    </location>
</feature>
<evidence type="ECO:0000256" key="3">
    <source>
        <dbReference type="ARBA" id="ARBA00023027"/>
    </source>
</evidence>
<keyword evidence="6" id="KW-1185">Reference proteome</keyword>
<dbReference type="NCBIfam" id="NF005559">
    <property type="entry name" value="PRK07231.1"/>
    <property type="match status" value="1"/>
</dbReference>
<dbReference type="PROSITE" id="PS00061">
    <property type="entry name" value="ADH_SHORT"/>
    <property type="match status" value="1"/>
</dbReference>
<dbReference type="SMART" id="SM00822">
    <property type="entry name" value="PKS_KR"/>
    <property type="match status" value="1"/>
</dbReference>
<dbReference type="PANTHER" id="PTHR24321:SF8">
    <property type="entry name" value="ESTRADIOL 17-BETA-DEHYDROGENASE 8-RELATED"/>
    <property type="match status" value="1"/>
</dbReference>
<evidence type="ECO:0000313" key="5">
    <source>
        <dbReference type="EMBL" id="QDG52242.1"/>
    </source>
</evidence>
<dbReference type="SUPFAM" id="SSF51735">
    <property type="entry name" value="NAD(P)-binding Rossmann-fold domains"/>
    <property type="match status" value="1"/>
</dbReference>
<name>A0A4Y6PV92_PERCE</name>